<dbReference type="Pfam" id="PF07733">
    <property type="entry name" value="DNA_pol3_alpha"/>
    <property type="match status" value="1"/>
</dbReference>
<evidence type="ECO:0000256" key="3">
    <source>
        <dbReference type="ARBA" id="ARBA00022679"/>
    </source>
</evidence>
<evidence type="ECO:0000256" key="5">
    <source>
        <dbReference type="ARBA" id="ARBA00022705"/>
    </source>
</evidence>
<evidence type="ECO:0000256" key="10">
    <source>
        <dbReference type="SAM" id="MobiDB-lite"/>
    </source>
</evidence>
<protein>
    <recommendedName>
        <fullName evidence="1">DNA-directed DNA polymerase</fullName>
        <ecNumber evidence="1">2.7.7.7</ecNumber>
    </recommendedName>
</protein>
<dbReference type="SMART" id="SM00481">
    <property type="entry name" value="POLIIIAc"/>
    <property type="match status" value="1"/>
</dbReference>
<dbReference type="EC" id="2.7.7.7" evidence="1"/>
<gene>
    <name evidence="12" type="ORF">BJ976_001141</name>
</gene>
<evidence type="ECO:0000259" key="11">
    <source>
        <dbReference type="SMART" id="SM00481"/>
    </source>
</evidence>
<dbReference type="EMBL" id="JACHMC010000001">
    <property type="protein sequence ID" value="MBB4882790.1"/>
    <property type="molecule type" value="Genomic_DNA"/>
</dbReference>
<feature type="region of interest" description="Disordered" evidence="10">
    <location>
        <begin position="860"/>
        <end position="880"/>
    </location>
</feature>
<dbReference type="InterPro" id="IPR040982">
    <property type="entry name" value="DNA_pol3_finger"/>
</dbReference>
<dbReference type="InterPro" id="IPR016195">
    <property type="entry name" value="Pol/histidinol_Pase-like"/>
</dbReference>
<dbReference type="Pfam" id="PF17657">
    <property type="entry name" value="DNA_pol3_finger"/>
    <property type="match status" value="1"/>
</dbReference>
<organism evidence="12 13">
    <name type="scientific">Micrococcus flavus</name>
    <dbReference type="NCBI Taxonomy" id="384602"/>
    <lineage>
        <taxon>Bacteria</taxon>
        <taxon>Bacillati</taxon>
        <taxon>Actinomycetota</taxon>
        <taxon>Actinomycetes</taxon>
        <taxon>Micrococcales</taxon>
        <taxon>Micrococcaceae</taxon>
        <taxon>Micrococcus</taxon>
    </lineage>
</organism>
<evidence type="ECO:0000256" key="6">
    <source>
        <dbReference type="ARBA" id="ARBA00022763"/>
    </source>
</evidence>
<dbReference type="InterPro" id="IPR029460">
    <property type="entry name" value="DNAPol_HHH"/>
</dbReference>
<dbReference type="AlphaFoldDB" id="A0A4Y8X3J1"/>
<keyword evidence="2" id="KW-0963">Cytoplasm</keyword>
<feature type="region of interest" description="Disordered" evidence="10">
    <location>
        <begin position="1202"/>
        <end position="1227"/>
    </location>
</feature>
<evidence type="ECO:0000256" key="9">
    <source>
        <dbReference type="ARBA" id="ARBA00049244"/>
    </source>
</evidence>
<keyword evidence="5" id="KW-0235">DNA replication</keyword>
<dbReference type="GO" id="GO:0006281">
    <property type="term" value="P:DNA repair"/>
    <property type="evidence" value="ECO:0007669"/>
    <property type="project" value="UniProtKB-KW"/>
</dbReference>
<dbReference type="InterPro" id="IPR004805">
    <property type="entry name" value="DnaE2/DnaE/PolC"/>
</dbReference>
<dbReference type="Gene3D" id="3.20.20.140">
    <property type="entry name" value="Metal-dependent hydrolases"/>
    <property type="match status" value="1"/>
</dbReference>
<dbReference type="Pfam" id="PF02811">
    <property type="entry name" value="PHP"/>
    <property type="match status" value="1"/>
</dbReference>
<comment type="caution">
    <text evidence="12">The sequence shown here is derived from an EMBL/GenBank/DDBJ whole genome shotgun (WGS) entry which is preliminary data.</text>
</comment>
<evidence type="ECO:0000256" key="7">
    <source>
        <dbReference type="ARBA" id="ARBA00022932"/>
    </source>
</evidence>
<proteinExistence type="predicted"/>
<reference evidence="12 13" key="1">
    <citation type="submission" date="2020-08" db="EMBL/GenBank/DDBJ databases">
        <title>Sequencing the genomes of 1000 actinobacteria strains.</title>
        <authorList>
            <person name="Klenk H.-P."/>
        </authorList>
    </citation>
    <scope>NUCLEOTIDE SEQUENCE [LARGE SCALE GENOMIC DNA]</scope>
    <source>
        <strain evidence="12 13">DSM 19079</strain>
    </source>
</reference>
<keyword evidence="4 12" id="KW-0548">Nucleotidyltransferase</keyword>
<name>A0A4Y8X3J1_9MICC</name>
<comment type="catalytic activity">
    <reaction evidence="9">
        <text>DNA(n) + a 2'-deoxyribonucleoside 5'-triphosphate = DNA(n+1) + diphosphate</text>
        <dbReference type="Rhea" id="RHEA:22508"/>
        <dbReference type="Rhea" id="RHEA-COMP:17339"/>
        <dbReference type="Rhea" id="RHEA-COMP:17340"/>
        <dbReference type="ChEBI" id="CHEBI:33019"/>
        <dbReference type="ChEBI" id="CHEBI:61560"/>
        <dbReference type="ChEBI" id="CHEBI:173112"/>
        <dbReference type="EC" id="2.7.7.7"/>
    </reaction>
</comment>
<evidence type="ECO:0000256" key="2">
    <source>
        <dbReference type="ARBA" id="ARBA00022490"/>
    </source>
</evidence>
<accession>A0A4Y8X3J1</accession>
<evidence type="ECO:0000313" key="13">
    <source>
        <dbReference type="Proteomes" id="UP000560081"/>
    </source>
</evidence>
<dbReference type="InterPro" id="IPR003141">
    <property type="entry name" value="Pol/His_phosphatase_N"/>
</dbReference>
<dbReference type="CDD" id="cd04485">
    <property type="entry name" value="DnaE_OBF"/>
    <property type="match status" value="1"/>
</dbReference>
<dbReference type="Proteomes" id="UP000560081">
    <property type="component" value="Unassembled WGS sequence"/>
</dbReference>
<keyword evidence="8" id="KW-0234">DNA repair</keyword>
<sequence length="1227" mass="132230">MSAFPHLHVVSAFSAHYGVSWPADLAAAAAAAGMDLLACTDRDGLYGTAKHVAACLRHGITPIVGVDLAVRWAEDEPAGRVVVLARGGRQGTGYRALCRVVSAAHARTTGGSASGEPWASVAELAAAATGPVPHAADPSRPATPELAVLLGPDSDVGRHLAHRRTAAGAAALRRWRSALPAGTPHVEVVSHLSAPGQRLDTGHAVKMLRAARAARVPAVLANAVRYAAPDGAATADVLDAVRALSSLDAVHDLQPNGQGWLKPTEAMHRIAREVADAADERPGPLLAATRALAEACAVDPEADLGWGVPRVPEAAVVGIEGDPDAVLRRRTLEGLAARYPALHTGAGRFGTSRAARDLEDRAEHELGIITRLGFAGYFLTVAAVVDLIEGMGVRVAARGSGASSLVNHALRISHVDPMANGLIMERFLSDDRSTLPDIDIDVESARRHEIYHAVVARFGPERTTLMSMQNAYRARGAVRDAGLALGMDEHEVDGIAKQLWRFSASDFRGALTRMPELSDLAGRIDSGRREGRHQLDLLVDLTERLDRLPRHISMHPCGVILSDAHLLDRTPVQPSGMGLPMSQFDKHDMDPMGFLKLDILGVRMQSAIAYTLQEVERTTGERIDLEQVPLDDRATYEMIRTTHTLGCFQIESPGQRELIGKLEPREFNDLTVDISLFRPGPMQSDMVRPFLEHRHGWAPAHYPHPDLEPVLAETHGVTVFHEQVLRTMDVMTGCGLARADELRRLIGGPEERRVEAFFRSAALEKGYGLDVIDEVWATLHAFGSFGFCKAHGAAFAVPTYHSAWLKTHHPAAFMAAILEHDPGMYPARLMVAEARRMGIPVLPVDVNRSTRHVRVERIPSHPEVDGRPTGRSVPDAAPSDADRWGIRLPLTALSGLSDAEIDRLDAGRPYASLADVRDRARPTARSLERLAQLGALDCLLPPGGASRTDLVHHLELQHSATRSDAPGRAARRSRPSRPRQVDGQLALDLPDTELTALAPLFPEPSRDAAVRTELDLTALDVTAHLMDSHAPYLDALGVTRAKDLLSRRTQSRVLVAGVRVATQTPPMRSGKRVVFLSVDDGTGCVDASFFTEAQHASGEMLFSARLLLIEGTVRRTGARAVSVQAVRAWDLHRPETLPDPDYLDATRDRWRAWLAADRRSAALRRRGVEVPGAVPDIPHHGTGGWPVKVRPDVAVPMAARVAARPGPAPAPAPQGAAAPASRLVPPA</sequence>
<dbReference type="InterPro" id="IPR004013">
    <property type="entry name" value="PHP_dom"/>
</dbReference>
<evidence type="ECO:0000313" key="12">
    <source>
        <dbReference type="EMBL" id="MBB4882790.1"/>
    </source>
</evidence>
<evidence type="ECO:0000256" key="4">
    <source>
        <dbReference type="ARBA" id="ARBA00022695"/>
    </source>
</evidence>
<keyword evidence="3 12" id="KW-0808">Transferase</keyword>
<dbReference type="OrthoDB" id="9803237at2"/>
<dbReference type="PANTHER" id="PTHR32294:SF4">
    <property type="entry name" value="ERROR-PRONE DNA POLYMERASE"/>
    <property type="match status" value="1"/>
</dbReference>
<dbReference type="InterPro" id="IPR011708">
    <property type="entry name" value="DNA_pol3_alpha_NTPase_dom"/>
</dbReference>
<evidence type="ECO:0000256" key="8">
    <source>
        <dbReference type="ARBA" id="ARBA00023204"/>
    </source>
</evidence>
<dbReference type="Pfam" id="PF14579">
    <property type="entry name" value="HHH_6"/>
    <property type="match status" value="1"/>
</dbReference>
<dbReference type="RefSeq" id="WP_135027770.1">
    <property type="nucleotide sequence ID" value="NZ_BMLA01000001.1"/>
</dbReference>
<dbReference type="SUPFAM" id="SSF89550">
    <property type="entry name" value="PHP domain-like"/>
    <property type="match status" value="1"/>
</dbReference>
<dbReference type="GO" id="GO:0003887">
    <property type="term" value="F:DNA-directed DNA polymerase activity"/>
    <property type="evidence" value="ECO:0007669"/>
    <property type="project" value="UniProtKB-KW"/>
</dbReference>
<evidence type="ECO:0000256" key="1">
    <source>
        <dbReference type="ARBA" id="ARBA00012417"/>
    </source>
</evidence>
<dbReference type="GO" id="GO:0008408">
    <property type="term" value="F:3'-5' exonuclease activity"/>
    <property type="evidence" value="ECO:0007669"/>
    <property type="project" value="InterPro"/>
</dbReference>
<feature type="domain" description="Polymerase/histidinol phosphatase N-terminal" evidence="11">
    <location>
        <begin position="5"/>
        <end position="72"/>
    </location>
</feature>
<keyword evidence="7" id="KW-0239">DNA-directed DNA polymerase</keyword>
<dbReference type="GO" id="GO:0006260">
    <property type="term" value="P:DNA replication"/>
    <property type="evidence" value="ECO:0007669"/>
    <property type="project" value="UniProtKB-KW"/>
</dbReference>
<keyword evidence="6" id="KW-0227">DNA damage</keyword>
<dbReference type="NCBIfam" id="TIGR00594">
    <property type="entry name" value="polc"/>
    <property type="match status" value="1"/>
</dbReference>
<feature type="region of interest" description="Disordered" evidence="10">
    <location>
        <begin position="958"/>
        <end position="982"/>
    </location>
</feature>
<keyword evidence="13" id="KW-1185">Reference proteome</keyword>
<dbReference type="PANTHER" id="PTHR32294">
    <property type="entry name" value="DNA POLYMERASE III SUBUNIT ALPHA"/>
    <property type="match status" value="1"/>
</dbReference>